<comment type="caution">
    <text evidence="1">The sequence shown here is derived from an EMBL/GenBank/DDBJ whole genome shotgun (WGS) entry which is preliminary data.</text>
</comment>
<proteinExistence type="predicted"/>
<dbReference type="Proteomes" id="UP000006729">
    <property type="component" value="Chromosome 1"/>
</dbReference>
<organism evidence="1 2">
    <name type="scientific">Populus trichocarpa</name>
    <name type="common">Western balsam poplar</name>
    <name type="synonym">Populus balsamifera subsp. trichocarpa</name>
    <dbReference type="NCBI Taxonomy" id="3694"/>
    <lineage>
        <taxon>Eukaryota</taxon>
        <taxon>Viridiplantae</taxon>
        <taxon>Streptophyta</taxon>
        <taxon>Embryophyta</taxon>
        <taxon>Tracheophyta</taxon>
        <taxon>Spermatophyta</taxon>
        <taxon>Magnoliopsida</taxon>
        <taxon>eudicotyledons</taxon>
        <taxon>Gunneridae</taxon>
        <taxon>Pentapetalae</taxon>
        <taxon>rosids</taxon>
        <taxon>fabids</taxon>
        <taxon>Malpighiales</taxon>
        <taxon>Salicaceae</taxon>
        <taxon>Saliceae</taxon>
        <taxon>Populus</taxon>
    </lineage>
</organism>
<protein>
    <submittedName>
        <fullName evidence="1">Uncharacterized protein</fullName>
    </submittedName>
</protein>
<evidence type="ECO:0000313" key="1">
    <source>
        <dbReference type="EMBL" id="KAI9402383.1"/>
    </source>
</evidence>
<name>A0ACC0TMD7_POPTR</name>
<reference evidence="1 2" key="1">
    <citation type="journal article" date="2006" name="Science">
        <title>The genome of black cottonwood, Populus trichocarpa (Torr. &amp; Gray).</title>
        <authorList>
            <person name="Tuskan G.A."/>
            <person name="Difazio S."/>
            <person name="Jansson S."/>
            <person name="Bohlmann J."/>
            <person name="Grigoriev I."/>
            <person name="Hellsten U."/>
            <person name="Putnam N."/>
            <person name="Ralph S."/>
            <person name="Rombauts S."/>
            <person name="Salamov A."/>
            <person name="Schein J."/>
            <person name="Sterck L."/>
            <person name="Aerts A."/>
            <person name="Bhalerao R.R."/>
            <person name="Bhalerao R.P."/>
            <person name="Blaudez D."/>
            <person name="Boerjan W."/>
            <person name="Brun A."/>
            <person name="Brunner A."/>
            <person name="Busov V."/>
            <person name="Campbell M."/>
            <person name="Carlson J."/>
            <person name="Chalot M."/>
            <person name="Chapman J."/>
            <person name="Chen G.L."/>
            <person name="Cooper D."/>
            <person name="Coutinho P.M."/>
            <person name="Couturier J."/>
            <person name="Covert S."/>
            <person name="Cronk Q."/>
            <person name="Cunningham R."/>
            <person name="Davis J."/>
            <person name="Degroeve S."/>
            <person name="Dejardin A."/>
            <person name="Depamphilis C."/>
            <person name="Detter J."/>
            <person name="Dirks B."/>
            <person name="Dubchak I."/>
            <person name="Duplessis S."/>
            <person name="Ehlting J."/>
            <person name="Ellis B."/>
            <person name="Gendler K."/>
            <person name="Goodstein D."/>
            <person name="Gribskov M."/>
            <person name="Grimwood J."/>
            <person name="Groover A."/>
            <person name="Gunter L."/>
            <person name="Hamberger B."/>
            <person name="Heinze B."/>
            <person name="Helariutta Y."/>
            <person name="Henrissat B."/>
            <person name="Holligan D."/>
            <person name="Holt R."/>
            <person name="Huang W."/>
            <person name="Islam-Faridi N."/>
            <person name="Jones S."/>
            <person name="Jones-Rhoades M."/>
            <person name="Jorgensen R."/>
            <person name="Joshi C."/>
            <person name="Kangasjarvi J."/>
            <person name="Karlsson J."/>
            <person name="Kelleher C."/>
            <person name="Kirkpatrick R."/>
            <person name="Kirst M."/>
            <person name="Kohler A."/>
            <person name="Kalluri U."/>
            <person name="Larimer F."/>
            <person name="Leebens-Mack J."/>
            <person name="Leple J.C."/>
            <person name="Locascio P."/>
            <person name="Lou Y."/>
            <person name="Lucas S."/>
            <person name="Martin F."/>
            <person name="Montanini B."/>
            <person name="Napoli C."/>
            <person name="Nelson D.R."/>
            <person name="Nelson C."/>
            <person name="Nieminen K."/>
            <person name="Nilsson O."/>
            <person name="Pereda V."/>
            <person name="Peter G."/>
            <person name="Philippe R."/>
            <person name="Pilate G."/>
            <person name="Poliakov A."/>
            <person name="Razumovskaya J."/>
            <person name="Richardson P."/>
            <person name="Rinaldi C."/>
            <person name="Ritland K."/>
            <person name="Rouze P."/>
            <person name="Ryaboy D."/>
            <person name="Schmutz J."/>
            <person name="Schrader J."/>
            <person name="Segerman B."/>
            <person name="Shin H."/>
            <person name="Siddiqui A."/>
            <person name="Sterky F."/>
            <person name="Terry A."/>
            <person name="Tsai C.J."/>
            <person name="Uberbacher E."/>
            <person name="Unneberg P."/>
            <person name="Vahala J."/>
            <person name="Wall K."/>
            <person name="Wessler S."/>
            <person name="Yang G."/>
            <person name="Yin T."/>
            <person name="Douglas C."/>
            <person name="Marra M."/>
            <person name="Sandberg G."/>
            <person name="Van de Peer Y."/>
            <person name="Rokhsar D."/>
        </authorList>
    </citation>
    <scope>NUCLEOTIDE SEQUENCE [LARGE SCALE GENOMIC DNA]</scope>
    <source>
        <strain evidence="2">cv. Nisqually</strain>
    </source>
</reference>
<gene>
    <name evidence="1" type="ORF">POPTR_001G263404v4</name>
</gene>
<dbReference type="EMBL" id="CM009290">
    <property type="protein sequence ID" value="KAI9402383.1"/>
    <property type="molecule type" value="Genomic_DNA"/>
</dbReference>
<accession>A0ACC0TMD7</accession>
<keyword evidence="2" id="KW-1185">Reference proteome</keyword>
<sequence length="73" mass="7993">MGKYTEILDAGIRIASRFHSHCPQTARMYYHPPTNADSHTTTTPTTSMVAASSVSNPKEVTRADVKESILNSI</sequence>
<evidence type="ECO:0000313" key="2">
    <source>
        <dbReference type="Proteomes" id="UP000006729"/>
    </source>
</evidence>